<evidence type="ECO:0000313" key="4">
    <source>
        <dbReference type="Proteomes" id="UP000237105"/>
    </source>
</evidence>
<dbReference type="PANTHER" id="PTHR48006:SF81">
    <property type="entry name" value="PROTEIN KINASE DOMAIN-CONTAINING PROTEIN"/>
    <property type="match status" value="1"/>
</dbReference>
<dbReference type="GO" id="GO:0005524">
    <property type="term" value="F:ATP binding"/>
    <property type="evidence" value="ECO:0007669"/>
    <property type="project" value="InterPro"/>
</dbReference>
<reference evidence="4" key="1">
    <citation type="submission" date="2016-06" db="EMBL/GenBank/DDBJ databases">
        <title>Parallel loss of symbiosis genes in relatives of nitrogen-fixing non-legume Parasponia.</title>
        <authorList>
            <person name="Van Velzen R."/>
            <person name="Holmer R."/>
            <person name="Bu F."/>
            <person name="Rutten L."/>
            <person name="Van Zeijl A."/>
            <person name="Liu W."/>
            <person name="Santuari L."/>
            <person name="Cao Q."/>
            <person name="Sharma T."/>
            <person name="Shen D."/>
            <person name="Roswanjaya Y."/>
            <person name="Wardhani T."/>
            <person name="Kalhor M.S."/>
            <person name="Jansen J."/>
            <person name="Van den Hoogen J."/>
            <person name="Gungor B."/>
            <person name="Hartog M."/>
            <person name="Hontelez J."/>
            <person name="Verver J."/>
            <person name="Yang W.-C."/>
            <person name="Schijlen E."/>
            <person name="Repin R."/>
            <person name="Schilthuizen M."/>
            <person name="Schranz E."/>
            <person name="Heidstra R."/>
            <person name="Miyata K."/>
            <person name="Fedorova E."/>
            <person name="Kohlen W."/>
            <person name="Bisseling T."/>
            <person name="Smit S."/>
            <person name="Geurts R."/>
        </authorList>
    </citation>
    <scope>NUCLEOTIDE SEQUENCE [LARGE SCALE GENOMIC DNA]</scope>
    <source>
        <strain evidence="4">cv. WU1-14</strain>
    </source>
</reference>
<dbReference type="InterPro" id="IPR000719">
    <property type="entry name" value="Prot_kinase_dom"/>
</dbReference>
<dbReference type="InterPro" id="IPR011009">
    <property type="entry name" value="Kinase-like_dom_sf"/>
</dbReference>
<comment type="caution">
    <text evidence="3">The sequence shown here is derived from an EMBL/GenBank/DDBJ whole genome shotgun (WGS) entry which is preliminary data.</text>
</comment>
<sequence length="127" mass="14169">MAPEYELWGYLTEKADAYSFGVVALEIVCGKSNTNYRPQNQCVCLLYYACVLQKKGDILEIMDPKLGSEFDKEAAEKVIKVALLCTNASPVLRPTMSEVVSMHEGQTTVEEVFFDPADYDDDLGNDI</sequence>
<organism evidence="3 4">
    <name type="scientific">Parasponia andersonii</name>
    <name type="common">Sponia andersonii</name>
    <dbReference type="NCBI Taxonomy" id="3476"/>
    <lineage>
        <taxon>Eukaryota</taxon>
        <taxon>Viridiplantae</taxon>
        <taxon>Streptophyta</taxon>
        <taxon>Embryophyta</taxon>
        <taxon>Tracheophyta</taxon>
        <taxon>Spermatophyta</taxon>
        <taxon>Magnoliopsida</taxon>
        <taxon>eudicotyledons</taxon>
        <taxon>Gunneridae</taxon>
        <taxon>Pentapetalae</taxon>
        <taxon>rosids</taxon>
        <taxon>fabids</taxon>
        <taxon>Rosales</taxon>
        <taxon>Cannabaceae</taxon>
        <taxon>Parasponia</taxon>
    </lineage>
</organism>
<dbReference type="PROSITE" id="PS50011">
    <property type="entry name" value="PROTEIN_KINASE_DOM"/>
    <property type="match status" value="1"/>
</dbReference>
<dbReference type="Gene3D" id="1.10.510.10">
    <property type="entry name" value="Transferase(Phosphotransferase) domain 1"/>
    <property type="match status" value="1"/>
</dbReference>
<name>A0A2P5BDU6_PARAD</name>
<dbReference type="STRING" id="3476.A0A2P5BDU6"/>
<accession>A0A2P5BDU6</accession>
<dbReference type="EMBL" id="JXTB01000302">
    <property type="protein sequence ID" value="PON46971.1"/>
    <property type="molecule type" value="Genomic_DNA"/>
</dbReference>
<keyword evidence="3" id="KW-0418">Kinase</keyword>
<evidence type="ECO:0000259" key="2">
    <source>
        <dbReference type="PROSITE" id="PS50011"/>
    </source>
</evidence>
<dbReference type="PANTHER" id="PTHR48006">
    <property type="entry name" value="LEUCINE-RICH REPEAT-CONTAINING PROTEIN DDB_G0281931-RELATED"/>
    <property type="match status" value="1"/>
</dbReference>
<dbReference type="GO" id="GO:0016020">
    <property type="term" value="C:membrane"/>
    <property type="evidence" value="ECO:0007669"/>
    <property type="project" value="UniProtKB-SubCell"/>
</dbReference>
<feature type="domain" description="Protein kinase" evidence="2">
    <location>
        <begin position="1"/>
        <end position="114"/>
    </location>
</feature>
<dbReference type="Pfam" id="PF07714">
    <property type="entry name" value="PK_Tyr_Ser-Thr"/>
    <property type="match status" value="1"/>
</dbReference>
<dbReference type="Proteomes" id="UP000237105">
    <property type="component" value="Unassembled WGS sequence"/>
</dbReference>
<comment type="subcellular location">
    <subcellularLocation>
        <location evidence="1">Membrane</location>
        <topology evidence="1">Single-pass type I membrane protein</topology>
    </subcellularLocation>
</comment>
<evidence type="ECO:0000313" key="3">
    <source>
        <dbReference type="EMBL" id="PON46971.1"/>
    </source>
</evidence>
<dbReference type="SUPFAM" id="SSF56112">
    <property type="entry name" value="Protein kinase-like (PK-like)"/>
    <property type="match status" value="1"/>
</dbReference>
<proteinExistence type="predicted"/>
<gene>
    <name evidence="3" type="ORF">PanWU01x14_248150</name>
</gene>
<dbReference type="InterPro" id="IPR001245">
    <property type="entry name" value="Ser-Thr/Tyr_kinase_cat_dom"/>
</dbReference>
<keyword evidence="3" id="KW-0808">Transferase</keyword>
<dbReference type="GO" id="GO:0004672">
    <property type="term" value="F:protein kinase activity"/>
    <property type="evidence" value="ECO:0007669"/>
    <property type="project" value="InterPro"/>
</dbReference>
<protein>
    <submittedName>
        <fullName evidence="3">Tyrosine-protein kinase</fullName>
    </submittedName>
</protein>
<keyword evidence="4" id="KW-1185">Reference proteome</keyword>
<dbReference type="InterPro" id="IPR051824">
    <property type="entry name" value="LRR_Rcpt-Like_S/T_Kinase"/>
</dbReference>
<evidence type="ECO:0000256" key="1">
    <source>
        <dbReference type="ARBA" id="ARBA00004479"/>
    </source>
</evidence>
<dbReference type="AlphaFoldDB" id="A0A2P5BDU6"/>
<dbReference type="OrthoDB" id="1938112at2759"/>